<dbReference type="InterPro" id="IPR010852">
    <property type="entry name" value="ABATE"/>
</dbReference>
<comment type="caution">
    <text evidence="2">The sequence shown here is derived from an EMBL/GenBank/DDBJ whole genome shotgun (WGS) entry which is preliminary data.</text>
</comment>
<proteinExistence type="predicted"/>
<dbReference type="Pfam" id="PF11706">
    <property type="entry name" value="zf-CGNR"/>
    <property type="match status" value="1"/>
</dbReference>
<evidence type="ECO:0000313" key="3">
    <source>
        <dbReference type="Proteomes" id="UP001597112"/>
    </source>
</evidence>
<dbReference type="InterPro" id="IPR021005">
    <property type="entry name" value="Znf_CGNR"/>
</dbReference>
<reference evidence="3" key="1">
    <citation type="journal article" date="2019" name="Int. J. Syst. Evol. Microbiol.">
        <title>The Global Catalogue of Microorganisms (GCM) 10K type strain sequencing project: providing services to taxonomists for standard genome sequencing and annotation.</title>
        <authorList>
            <consortium name="The Broad Institute Genomics Platform"/>
            <consortium name="The Broad Institute Genome Sequencing Center for Infectious Disease"/>
            <person name="Wu L."/>
            <person name="Ma J."/>
        </authorList>
    </citation>
    <scope>NUCLEOTIDE SEQUENCE [LARGE SCALE GENOMIC DNA]</scope>
    <source>
        <strain evidence="3">CCUG 58938</strain>
    </source>
</reference>
<name>A0ABW3K4E6_9BACT</name>
<dbReference type="PANTHER" id="PTHR35525:SF3">
    <property type="entry name" value="BLL6575 PROTEIN"/>
    <property type="match status" value="1"/>
</dbReference>
<accession>A0ABW3K4E6</accession>
<dbReference type="InterPro" id="IPR023286">
    <property type="entry name" value="ABATE_dom_sf"/>
</dbReference>
<sequence>MRSIASLQLDGGCPVFDFTNTISNRNDPDYFDYLTKYNDFIQWSEKIGLLSKGRIHAISIFYESHVRKSADTLRQVVEAREVIFTLFSSLAQHRKADKGAMDAFNGLLSEALSNMRIDVGRTEVTTSFAVSEKTILKEPLYLLIKNAFDILSSQSFERIKECPTCRWLFLDTTKNGKRRWCNMQVCGSNDKARRYYHRKKESTNPA</sequence>
<evidence type="ECO:0000259" key="1">
    <source>
        <dbReference type="Pfam" id="PF11706"/>
    </source>
</evidence>
<keyword evidence="3" id="KW-1185">Reference proteome</keyword>
<dbReference type="Pfam" id="PF07336">
    <property type="entry name" value="ABATE"/>
    <property type="match status" value="1"/>
</dbReference>
<dbReference type="SUPFAM" id="SSF160904">
    <property type="entry name" value="Jann2411-like"/>
    <property type="match status" value="1"/>
</dbReference>
<dbReference type="Proteomes" id="UP001597112">
    <property type="component" value="Unassembled WGS sequence"/>
</dbReference>
<feature type="domain" description="Zinc finger CGNR" evidence="1">
    <location>
        <begin position="158"/>
        <end position="199"/>
    </location>
</feature>
<protein>
    <submittedName>
        <fullName evidence="2">CGNR zinc finger domain-containing protein</fullName>
    </submittedName>
</protein>
<evidence type="ECO:0000313" key="2">
    <source>
        <dbReference type="EMBL" id="MFD1000818.1"/>
    </source>
</evidence>
<dbReference type="PANTHER" id="PTHR35525">
    <property type="entry name" value="BLL6575 PROTEIN"/>
    <property type="match status" value="1"/>
</dbReference>
<dbReference type="RefSeq" id="WP_377580273.1">
    <property type="nucleotide sequence ID" value="NZ_JBHTKA010000007.1"/>
</dbReference>
<dbReference type="Gene3D" id="1.10.3300.10">
    <property type="entry name" value="Jann2411-like domain"/>
    <property type="match status" value="1"/>
</dbReference>
<gene>
    <name evidence="2" type="ORF">ACFQ21_15945</name>
</gene>
<organism evidence="2 3">
    <name type="scientific">Ohtaekwangia kribbensis</name>
    <dbReference type="NCBI Taxonomy" id="688913"/>
    <lineage>
        <taxon>Bacteria</taxon>
        <taxon>Pseudomonadati</taxon>
        <taxon>Bacteroidota</taxon>
        <taxon>Cytophagia</taxon>
        <taxon>Cytophagales</taxon>
        <taxon>Fulvivirgaceae</taxon>
        <taxon>Ohtaekwangia</taxon>
    </lineage>
</organism>
<dbReference type="EMBL" id="JBHTKA010000007">
    <property type="protein sequence ID" value="MFD1000818.1"/>
    <property type="molecule type" value="Genomic_DNA"/>
</dbReference>